<dbReference type="EMBL" id="BFEA01000014">
    <property type="protein sequence ID" value="GBG60753.1"/>
    <property type="molecule type" value="Genomic_DNA"/>
</dbReference>
<comment type="caution">
    <text evidence="3">The sequence shown here is derived from an EMBL/GenBank/DDBJ whole genome shotgun (WGS) entry which is preliminary data.</text>
</comment>
<evidence type="ECO:0000256" key="1">
    <source>
        <dbReference type="SAM" id="MobiDB-lite"/>
    </source>
</evidence>
<dbReference type="Proteomes" id="UP000265515">
    <property type="component" value="Unassembled WGS sequence"/>
</dbReference>
<dbReference type="Pfam" id="PF13537">
    <property type="entry name" value="GATase_7"/>
    <property type="match status" value="1"/>
</dbReference>
<feature type="domain" description="Glutamine amidotransferase type-2" evidence="2">
    <location>
        <begin position="258"/>
        <end position="318"/>
    </location>
</feature>
<feature type="region of interest" description="Disordered" evidence="1">
    <location>
        <begin position="56"/>
        <end position="145"/>
    </location>
</feature>
<proteinExistence type="predicted"/>
<dbReference type="AlphaFoldDB" id="A0A388JSL2"/>
<dbReference type="OrthoDB" id="2019121at2759"/>
<evidence type="ECO:0000313" key="4">
    <source>
        <dbReference type="Proteomes" id="UP000265515"/>
    </source>
</evidence>
<evidence type="ECO:0000259" key="2">
    <source>
        <dbReference type="Pfam" id="PF13537"/>
    </source>
</evidence>
<dbReference type="InterPro" id="IPR029055">
    <property type="entry name" value="Ntn_hydrolases_N"/>
</dbReference>
<name>A0A388JSL2_CHABU</name>
<feature type="region of interest" description="Disordered" evidence="1">
    <location>
        <begin position="395"/>
        <end position="434"/>
    </location>
</feature>
<dbReference type="CDD" id="cd00352">
    <property type="entry name" value="Gn_AT_II"/>
    <property type="match status" value="1"/>
</dbReference>
<feature type="compositionally biased region" description="Acidic residues" evidence="1">
    <location>
        <begin position="85"/>
        <end position="98"/>
    </location>
</feature>
<feature type="compositionally biased region" description="Basic and acidic residues" evidence="1">
    <location>
        <begin position="128"/>
        <end position="145"/>
    </location>
</feature>
<dbReference type="InterPro" id="IPR017932">
    <property type="entry name" value="GATase_2_dom"/>
</dbReference>
<sequence>MAEEAKFLCYIRGKGRPWPAQKWLGAVGGSFTEKVTRDKLVDRVFTSVNFAADKASGFKKKARKGGGGGGGKAAEASSEETGGGDGEELTSVEDDNDDVSSSQSASNKGGGGAEHMRLGLRTKSAADLSRRDADEKESGGGRRREIVDVTKLNDETLTQLNNEHMSGEAALVMPGGGVMVDRRLGEMPHAPGLVLIRPIIYAVRDKVIAFTGYLSNVPEILKEFCQEKITYETKWGGLVRRQVKTPPTWVVVGSRHTLEAELVLRMYEHLNPENMLRFLRGRFAFALYDSTKMRLFAARDGSGSFPLYVGDDEDGGLYVINNLHISVAGVANFEEVAPGNFVLGVGKGLRQFVDQQKAFVRRISGSGRPATPPLNNPRVVKAPSAGERLNRLMHGLNYPSSTRLEREGDEDARSSITIDRNGAREGSSGSKSAV</sequence>
<dbReference type="STRING" id="69332.A0A388JSL2"/>
<reference evidence="3 4" key="1">
    <citation type="journal article" date="2018" name="Cell">
        <title>The Chara Genome: Secondary Complexity and Implications for Plant Terrestrialization.</title>
        <authorList>
            <person name="Nishiyama T."/>
            <person name="Sakayama H."/>
            <person name="Vries J.D."/>
            <person name="Buschmann H."/>
            <person name="Saint-Marcoux D."/>
            <person name="Ullrich K.K."/>
            <person name="Haas F.B."/>
            <person name="Vanderstraeten L."/>
            <person name="Becker D."/>
            <person name="Lang D."/>
            <person name="Vosolsobe S."/>
            <person name="Rombauts S."/>
            <person name="Wilhelmsson P.K.I."/>
            <person name="Janitza P."/>
            <person name="Kern R."/>
            <person name="Heyl A."/>
            <person name="Rumpler F."/>
            <person name="Villalobos L.I.A.C."/>
            <person name="Clay J.M."/>
            <person name="Skokan R."/>
            <person name="Toyoda A."/>
            <person name="Suzuki Y."/>
            <person name="Kagoshima H."/>
            <person name="Schijlen E."/>
            <person name="Tajeshwar N."/>
            <person name="Catarino B."/>
            <person name="Hetherington A.J."/>
            <person name="Saltykova A."/>
            <person name="Bonnot C."/>
            <person name="Breuninger H."/>
            <person name="Symeonidi A."/>
            <person name="Radhakrishnan G.V."/>
            <person name="Van Nieuwerburgh F."/>
            <person name="Deforce D."/>
            <person name="Chang C."/>
            <person name="Karol K.G."/>
            <person name="Hedrich R."/>
            <person name="Ulvskov P."/>
            <person name="Glockner G."/>
            <person name="Delwiche C.F."/>
            <person name="Petrasek J."/>
            <person name="Van de Peer Y."/>
            <person name="Friml J."/>
            <person name="Beilby M."/>
            <person name="Dolan L."/>
            <person name="Kohara Y."/>
            <person name="Sugano S."/>
            <person name="Fujiyama A."/>
            <person name="Delaux P.-M."/>
            <person name="Quint M."/>
            <person name="TheiBen G."/>
            <person name="Hagemann M."/>
            <person name="Harholt J."/>
            <person name="Dunand C."/>
            <person name="Zachgo S."/>
            <person name="Langdale J."/>
            <person name="Maumus F."/>
            <person name="Straeten D.V.D."/>
            <person name="Gould S.B."/>
            <person name="Rensing S.A."/>
        </authorList>
    </citation>
    <scope>NUCLEOTIDE SEQUENCE [LARGE SCALE GENOMIC DNA]</scope>
    <source>
        <strain evidence="3 4">S276</strain>
    </source>
</reference>
<gene>
    <name evidence="3" type="ORF">CBR_g12491</name>
</gene>
<keyword evidence="4" id="KW-1185">Reference proteome</keyword>
<dbReference type="Gramene" id="GBG60753">
    <property type="protein sequence ID" value="GBG60753"/>
    <property type="gene ID" value="CBR_g12491"/>
</dbReference>
<evidence type="ECO:0000313" key="3">
    <source>
        <dbReference type="EMBL" id="GBG60753.1"/>
    </source>
</evidence>
<dbReference type="SUPFAM" id="SSF56235">
    <property type="entry name" value="N-terminal nucleophile aminohydrolases (Ntn hydrolases)"/>
    <property type="match status" value="1"/>
</dbReference>
<dbReference type="Gene3D" id="3.60.20.10">
    <property type="entry name" value="Glutamine Phosphoribosylpyrophosphate, subunit 1, domain 1"/>
    <property type="match status" value="1"/>
</dbReference>
<protein>
    <recommendedName>
        <fullName evidence="2">Glutamine amidotransferase type-2 domain-containing protein</fullName>
    </recommendedName>
</protein>
<organism evidence="3 4">
    <name type="scientific">Chara braunii</name>
    <name type="common">Braun's stonewort</name>
    <dbReference type="NCBI Taxonomy" id="69332"/>
    <lineage>
        <taxon>Eukaryota</taxon>
        <taxon>Viridiplantae</taxon>
        <taxon>Streptophyta</taxon>
        <taxon>Charophyceae</taxon>
        <taxon>Charales</taxon>
        <taxon>Characeae</taxon>
        <taxon>Chara</taxon>
    </lineage>
</organism>
<accession>A0A388JSL2</accession>